<organism evidence="11 12">
    <name type="scientific">Hydra vulgaris</name>
    <name type="common">Hydra</name>
    <name type="synonym">Hydra attenuata</name>
    <dbReference type="NCBI Taxonomy" id="6087"/>
    <lineage>
        <taxon>Eukaryota</taxon>
        <taxon>Metazoa</taxon>
        <taxon>Cnidaria</taxon>
        <taxon>Hydrozoa</taxon>
        <taxon>Hydroidolina</taxon>
        <taxon>Anthoathecata</taxon>
        <taxon>Aplanulata</taxon>
        <taxon>Hydridae</taxon>
        <taxon>Hydra</taxon>
    </lineage>
</organism>
<dbReference type="SUPFAM" id="SSF56112">
    <property type="entry name" value="Protein kinase-like (PK-like)"/>
    <property type="match status" value="1"/>
</dbReference>
<dbReference type="InterPro" id="IPR011009">
    <property type="entry name" value="Kinase-like_dom_sf"/>
</dbReference>
<dbReference type="Gene3D" id="3.30.200.20">
    <property type="entry name" value="Phosphorylase Kinase, domain 1"/>
    <property type="match status" value="2"/>
</dbReference>
<evidence type="ECO:0000256" key="9">
    <source>
        <dbReference type="ARBA" id="ARBA00048679"/>
    </source>
</evidence>
<comment type="similarity">
    <text evidence="1">Belongs to the protein kinase superfamily. NEK Ser/Thr protein kinase family. NIMA subfamily.</text>
</comment>
<keyword evidence="7" id="KW-0067">ATP-binding</keyword>
<comment type="catalytic activity">
    <reaction evidence="8">
        <text>L-threonyl-[protein] + ATP = O-phospho-L-threonyl-[protein] + ADP + H(+)</text>
        <dbReference type="Rhea" id="RHEA:46608"/>
        <dbReference type="Rhea" id="RHEA-COMP:11060"/>
        <dbReference type="Rhea" id="RHEA-COMP:11605"/>
        <dbReference type="ChEBI" id="CHEBI:15378"/>
        <dbReference type="ChEBI" id="CHEBI:30013"/>
        <dbReference type="ChEBI" id="CHEBI:30616"/>
        <dbReference type="ChEBI" id="CHEBI:61977"/>
        <dbReference type="ChEBI" id="CHEBI:456216"/>
        <dbReference type="EC" id="2.7.11.1"/>
    </reaction>
</comment>
<dbReference type="GeneID" id="100205637"/>
<evidence type="ECO:0000256" key="3">
    <source>
        <dbReference type="ARBA" id="ARBA00022527"/>
    </source>
</evidence>
<dbReference type="RefSeq" id="XP_065655995.1">
    <property type="nucleotide sequence ID" value="XM_065799923.1"/>
</dbReference>
<dbReference type="GO" id="GO:0016301">
    <property type="term" value="F:kinase activity"/>
    <property type="evidence" value="ECO:0007669"/>
    <property type="project" value="UniProtKB-KW"/>
</dbReference>
<evidence type="ECO:0000256" key="1">
    <source>
        <dbReference type="ARBA" id="ARBA00010886"/>
    </source>
</evidence>
<feature type="domain" description="Protein kinase" evidence="10">
    <location>
        <begin position="8"/>
        <end position="271"/>
    </location>
</feature>
<evidence type="ECO:0000259" key="10">
    <source>
        <dbReference type="PROSITE" id="PS50011"/>
    </source>
</evidence>
<dbReference type="PANTHER" id="PTHR44899">
    <property type="entry name" value="CAMK FAMILY PROTEIN KINASE"/>
    <property type="match status" value="1"/>
</dbReference>
<dbReference type="Proteomes" id="UP001652625">
    <property type="component" value="Chromosome 06"/>
</dbReference>
<keyword evidence="5" id="KW-0547">Nucleotide-binding</keyword>
<dbReference type="PROSITE" id="PS00108">
    <property type="entry name" value="PROTEIN_KINASE_ST"/>
    <property type="match status" value="1"/>
</dbReference>
<dbReference type="InterPro" id="IPR008271">
    <property type="entry name" value="Ser/Thr_kinase_AS"/>
</dbReference>
<dbReference type="PANTHER" id="PTHR44899:SF10">
    <property type="entry name" value="NIMA-RELATED KINASE 2"/>
    <property type="match status" value="1"/>
</dbReference>
<evidence type="ECO:0000256" key="7">
    <source>
        <dbReference type="ARBA" id="ARBA00022840"/>
    </source>
</evidence>
<keyword evidence="3" id="KW-0723">Serine/threonine-protein kinase</keyword>
<dbReference type="CDD" id="cd08217">
    <property type="entry name" value="STKc_Nek2"/>
    <property type="match status" value="1"/>
</dbReference>
<evidence type="ECO:0000256" key="2">
    <source>
        <dbReference type="ARBA" id="ARBA00012513"/>
    </source>
</evidence>
<dbReference type="Gene3D" id="1.10.510.10">
    <property type="entry name" value="Transferase(Phosphotransferase) domain 1"/>
    <property type="match status" value="1"/>
</dbReference>
<evidence type="ECO:0000256" key="4">
    <source>
        <dbReference type="ARBA" id="ARBA00022679"/>
    </source>
</evidence>
<keyword evidence="6 12" id="KW-0418">Kinase</keyword>
<dbReference type="Pfam" id="PF00069">
    <property type="entry name" value="Pkinase"/>
    <property type="match status" value="1"/>
</dbReference>
<evidence type="ECO:0000256" key="8">
    <source>
        <dbReference type="ARBA" id="ARBA00047899"/>
    </source>
</evidence>
<dbReference type="SMART" id="SM00220">
    <property type="entry name" value="S_TKc"/>
    <property type="match status" value="1"/>
</dbReference>
<reference evidence="12" key="1">
    <citation type="submission" date="2025-08" db="UniProtKB">
        <authorList>
            <consortium name="RefSeq"/>
        </authorList>
    </citation>
    <scope>IDENTIFICATION</scope>
</reference>
<proteinExistence type="inferred from homology"/>
<evidence type="ECO:0000256" key="6">
    <source>
        <dbReference type="ARBA" id="ARBA00022777"/>
    </source>
</evidence>
<dbReference type="InterPro" id="IPR000719">
    <property type="entry name" value="Prot_kinase_dom"/>
</dbReference>
<evidence type="ECO:0000313" key="12">
    <source>
        <dbReference type="RefSeq" id="XP_065655995.1"/>
    </source>
</evidence>
<gene>
    <name evidence="12" type="primary">LOC100205637</name>
</gene>
<comment type="catalytic activity">
    <reaction evidence="9">
        <text>L-seryl-[protein] + ATP = O-phospho-L-seryl-[protein] + ADP + H(+)</text>
        <dbReference type="Rhea" id="RHEA:17989"/>
        <dbReference type="Rhea" id="RHEA-COMP:9863"/>
        <dbReference type="Rhea" id="RHEA-COMP:11604"/>
        <dbReference type="ChEBI" id="CHEBI:15378"/>
        <dbReference type="ChEBI" id="CHEBI:29999"/>
        <dbReference type="ChEBI" id="CHEBI:30616"/>
        <dbReference type="ChEBI" id="CHEBI:83421"/>
        <dbReference type="ChEBI" id="CHEBI:456216"/>
        <dbReference type="EC" id="2.7.11.1"/>
    </reaction>
</comment>
<evidence type="ECO:0000313" key="11">
    <source>
        <dbReference type="Proteomes" id="UP001652625"/>
    </source>
</evidence>
<dbReference type="PROSITE" id="PS50011">
    <property type="entry name" value="PROTEIN_KINASE_DOM"/>
    <property type="match status" value="1"/>
</dbReference>
<protein>
    <recommendedName>
        <fullName evidence="2">non-specific serine/threonine protein kinase</fullName>
        <ecNumber evidence="2">2.7.11.1</ecNumber>
    </recommendedName>
</protein>
<dbReference type="EC" id="2.7.11.1" evidence="2"/>
<accession>A0ABM4C363</accession>
<dbReference type="InterPro" id="IPR051131">
    <property type="entry name" value="NEK_Ser/Thr_kinase_NIMA"/>
</dbReference>
<keyword evidence="11" id="KW-1185">Reference proteome</keyword>
<name>A0ABM4C363_HYDVU</name>
<keyword evidence="4" id="KW-0808">Transferase</keyword>
<evidence type="ECO:0000256" key="5">
    <source>
        <dbReference type="ARBA" id="ARBA00022741"/>
    </source>
</evidence>
<sequence>MSNKLDDYDVLSIIGTGSYGTCKKVKRKSDGKIRVWKELDYGSMTDSEKQLLVSEVNLLRELKHENIVRYHDRIIDKASTKIYIVMEYCEGGDLANYISKHKKQRCYIDEKFIWKAIFQLSSALKACHNCAKAGSTVLHRDLKPANIFLDAKNNCKLGDFGLARVLHHDTSFAKSFVGTPYYMSPELVNRAHYNEKSDIWSLGCLIYEMCALVPPFLAANQNLLALKIQDGYFKPIPSHYSKDIQRLIELTLTVKEHLRPSIEDILDSQLLKANVRHLQEFQKRLTKEELLQIREKRLDEREKELNKREQYLQERERIADEKLSIVEKTIKSYQVSDINRNNKENYSHINPAIKTFDPDVLTKKGIVNTHRALRYLDNKTNPNMK</sequence>